<keyword evidence="3 9" id="KW-0418">Kinase</keyword>
<dbReference type="InterPro" id="IPR000719">
    <property type="entry name" value="Prot_kinase_dom"/>
</dbReference>
<evidence type="ECO:0000259" key="8">
    <source>
        <dbReference type="PROSITE" id="PS50011"/>
    </source>
</evidence>
<name>A0A2I0BBV4_9ASPA</name>
<dbReference type="PROSITE" id="PS50011">
    <property type="entry name" value="PROTEIN_KINASE_DOM"/>
    <property type="match status" value="1"/>
</dbReference>
<evidence type="ECO:0000256" key="1">
    <source>
        <dbReference type="ARBA" id="ARBA00022679"/>
    </source>
</evidence>
<dbReference type="EMBL" id="KZ451895">
    <property type="protein sequence ID" value="PKA65275.1"/>
    <property type="molecule type" value="Genomic_DNA"/>
</dbReference>
<evidence type="ECO:0000256" key="4">
    <source>
        <dbReference type="ARBA" id="ARBA00022840"/>
    </source>
</evidence>
<feature type="domain" description="Protein kinase" evidence="8">
    <location>
        <begin position="7"/>
        <end position="254"/>
    </location>
</feature>
<feature type="region of interest" description="Disordered" evidence="7">
    <location>
        <begin position="336"/>
        <end position="366"/>
    </location>
</feature>
<proteinExistence type="inferred from homology"/>
<keyword evidence="2 5" id="KW-0547">Nucleotide-binding</keyword>
<keyword evidence="6" id="KW-0723">Serine/threonine-protein kinase</keyword>
<keyword evidence="4 5" id="KW-0067">ATP-binding</keyword>
<sequence length="412" mass="44325">MIAAGGWTLGRSLGRGATATVSLASAVPSGHLFAVKFAPVSRSSLLQREQSILASLSSPHIISCLGSDVSGDSYHLFLELAAGGAISDLAGSIDEPMVRSFTRQILLGLSYIHSNGIAHCDIKGRNILISSDGQVKLADFGCAVRVSGGCAAADGSVMGTPAYMAPEVARGEEQGIAGDIWSLGCTVLEMVTGKSPWPEIADPVATIHRVGFSSDVPALPELVSDEAKDFISKCLRRDPSERWTAEELLQHPFVLPESEISLRPSNCPKLGEKRVSPKSTLEYGFWESEAEGDEETATSPESLCDRIRQLGSPPANWTWDKSWISIRDGEEECESPTVQDFEGSSGVAGGELSGREFADNSDEEGISFSDLTYSEEESSMFSQRTEHAAEYNNVDMVKFQSTIIRSIFLSRF</sequence>
<dbReference type="GO" id="GO:0004674">
    <property type="term" value="F:protein serine/threonine kinase activity"/>
    <property type="evidence" value="ECO:0007669"/>
    <property type="project" value="UniProtKB-KW"/>
</dbReference>
<dbReference type="PROSITE" id="PS00107">
    <property type="entry name" value="PROTEIN_KINASE_ATP"/>
    <property type="match status" value="1"/>
</dbReference>
<dbReference type="AlphaFoldDB" id="A0A2I0BBV4"/>
<evidence type="ECO:0000313" key="10">
    <source>
        <dbReference type="Proteomes" id="UP000236161"/>
    </source>
</evidence>
<dbReference type="GO" id="GO:0007165">
    <property type="term" value="P:signal transduction"/>
    <property type="evidence" value="ECO:0007669"/>
    <property type="project" value="TreeGrafter"/>
</dbReference>
<dbReference type="GO" id="GO:0005524">
    <property type="term" value="F:ATP binding"/>
    <property type="evidence" value="ECO:0007669"/>
    <property type="project" value="UniProtKB-UniRule"/>
</dbReference>
<comment type="similarity">
    <text evidence="6">Belongs to the protein kinase superfamily.</text>
</comment>
<gene>
    <name evidence="9" type="primary">ANP1</name>
    <name evidence="9" type="ORF">AXF42_Ash005607</name>
</gene>
<evidence type="ECO:0000256" key="7">
    <source>
        <dbReference type="SAM" id="MobiDB-lite"/>
    </source>
</evidence>
<evidence type="ECO:0000256" key="3">
    <source>
        <dbReference type="ARBA" id="ARBA00022777"/>
    </source>
</evidence>
<dbReference type="PROSITE" id="PS00108">
    <property type="entry name" value="PROTEIN_KINASE_ST"/>
    <property type="match status" value="1"/>
</dbReference>
<dbReference type="Gene3D" id="1.10.510.10">
    <property type="entry name" value="Transferase(Phosphotransferase) domain 1"/>
    <property type="match status" value="1"/>
</dbReference>
<dbReference type="InterPro" id="IPR017441">
    <property type="entry name" value="Protein_kinase_ATP_BS"/>
</dbReference>
<accession>A0A2I0BBV4</accession>
<feature type="binding site" evidence="5">
    <location>
        <position position="36"/>
    </location>
    <ligand>
        <name>ATP</name>
        <dbReference type="ChEBI" id="CHEBI:30616"/>
    </ligand>
</feature>
<evidence type="ECO:0000256" key="2">
    <source>
        <dbReference type="ARBA" id="ARBA00022741"/>
    </source>
</evidence>
<dbReference type="CDD" id="cd06606">
    <property type="entry name" value="STKc_MAPKKK"/>
    <property type="match status" value="1"/>
</dbReference>
<dbReference type="STRING" id="1088818.A0A2I0BBV4"/>
<evidence type="ECO:0000256" key="5">
    <source>
        <dbReference type="PROSITE-ProRule" id="PRU10141"/>
    </source>
</evidence>
<dbReference type="Pfam" id="PF00069">
    <property type="entry name" value="Pkinase"/>
    <property type="match status" value="1"/>
</dbReference>
<dbReference type="EC" id="2.7.11.1" evidence="9"/>
<organism evidence="9 10">
    <name type="scientific">Apostasia shenzhenica</name>
    <dbReference type="NCBI Taxonomy" id="1088818"/>
    <lineage>
        <taxon>Eukaryota</taxon>
        <taxon>Viridiplantae</taxon>
        <taxon>Streptophyta</taxon>
        <taxon>Embryophyta</taxon>
        <taxon>Tracheophyta</taxon>
        <taxon>Spermatophyta</taxon>
        <taxon>Magnoliopsida</taxon>
        <taxon>Liliopsida</taxon>
        <taxon>Asparagales</taxon>
        <taxon>Orchidaceae</taxon>
        <taxon>Apostasioideae</taxon>
        <taxon>Apostasia</taxon>
    </lineage>
</organism>
<dbReference type="SMART" id="SM00220">
    <property type="entry name" value="S_TKc"/>
    <property type="match status" value="1"/>
</dbReference>
<reference evidence="9 10" key="1">
    <citation type="journal article" date="2017" name="Nature">
        <title>The Apostasia genome and the evolution of orchids.</title>
        <authorList>
            <person name="Zhang G.Q."/>
            <person name="Liu K.W."/>
            <person name="Li Z."/>
            <person name="Lohaus R."/>
            <person name="Hsiao Y.Y."/>
            <person name="Niu S.C."/>
            <person name="Wang J.Y."/>
            <person name="Lin Y.C."/>
            <person name="Xu Q."/>
            <person name="Chen L.J."/>
            <person name="Yoshida K."/>
            <person name="Fujiwara S."/>
            <person name="Wang Z.W."/>
            <person name="Zhang Y.Q."/>
            <person name="Mitsuda N."/>
            <person name="Wang M."/>
            <person name="Liu G.H."/>
            <person name="Pecoraro L."/>
            <person name="Huang H.X."/>
            <person name="Xiao X.J."/>
            <person name="Lin M."/>
            <person name="Wu X.Y."/>
            <person name="Wu W.L."/>
            <person name="Chen Y.Y."/>
            <person name="Chang S.B."/>
            <person name="Sakamoto S."/>
            <person name="Ohme-Takagi M."/>
            <person name="Yagi M."/>
            <person name="Zeng S.J."/>
            <person name="Shen C.Y."/>
            <person name="Yeh C.M."/>
            <person name="Luo Y.B."/>
            <person name="Tsai W.C."/>
            <person name="Van de Peer Y."/>
            <person name="Liu Z.J."/>
        </authorList>
    </citation>
    <scope>NUCLEOTIDE SEQUENCE [LARGE SCALE GENOMIC DNA]</scope>
    <source>
        <strain evidence="10">cv. Shenzhen</strain>
        <tissue evidence="9">Stem</tissue>
    </source>
</reference>
<keyword evidence="1 9" id="KW-0808">Transferase</keyword>
<protein>
    <submittedName>
        <fullName evidence="9">Mitogen-activated protein kinase kinase kinase ANP1</fullName>
        <ecNumber evidence="9">2.7.11.1</ecNumber>
    </submittedName>
</protein>
<dbReference type="InterPro" id="IPR052751">
    <property type="entry name" value="Plant_MAPKKK"/>
</dbReference>
<dbReference type="OrthoDB" id="275301at2759"/>
<dbReference type="InterPro" id="IPR011009">
    <property type="entry name" value="Kinase-like_dom_sf"/>
</dbReference>
<keyword evidence="10" id="KW-1185">Reference proteome</keyword>
<evidence type="ECO:0000256" key="6">
    <source>
        <dbReference type="RuleBase" id="RU000304"/>
    </source>
</evidence>
<dbReference type="SUPFAM" id="SSF56112">
    <property type="entry name" value="Protein kinase-like (PK-like)"/>
    <property type="match status" value="1"/>
</dbReference>
<dbReference type="InterPro" id="IPR008271">
    <property type="entry name" value="Ser/Thr_kinase_AS"/>
</dbReference>
<dbReference type="PANTHER" id="PTHR48011">
    <property type="entry name" value="CCR4-NOT TRANSCRIPTIONAL COMPLEX SUBUNIT CAF120-RELATED"/>
    <property type="match status" value="1"/>
</dbReference>
<evidence type="ECO:0000313" key="9">
    <source>
        <dbReference type="EMBL" id="PKA65275.1"/>
    </source>
</evidence>
<dbReference type="PANTHER" id="PTHR48011:SF4">
    <property type="entry name" value="MITOGEN-ACTIVATED PROTEIN KINASE KINASE KINASE 19"/>
    <property type="match status" value="1"/>
</dbReference>
<dbReference type="Proteomes" id="UP000236161">
    <property type="component" value="Unassembled WGS sequence"/>
</dbReference>